<dbReference type="EMBL" id="DSRU01000054">
    <property type="protein sequence ID" value="HFM97085.1"/>
    <property type="molecule type" value="Genomic_DNA"/>
</dbReference>
<dbReference type="AlphaFoldDB" id="A0A7C3KDB5"/>
<gene>
    <name evidence="1" type="ORF">ENR64_04810</name>
</gene>
<accession>A0A7C3KDB5</accession>
<dbReference type="Pfam" id="PF14255">
    <property type="entry name" value="Zn_ribbon_21"/>
    <property type="match status" value="1"/>
</dbReference>
<protein>
    <submittedName>
        <fullName evidence="1">CPXCG motif-containing cysteine-rich protein</fullName>
    </submittedName>
</protein>
<name>A0A7C3KDB5_9CYAN</name>
<evidence type="ECO:0000313" key="1">
    <source>
        <dbReference type="EMBL" id="HFM97085.1"/>
    </source>
</evidence>
<dbReference type="InterPro" id="IPR017143">
    <property type="entry name" value="UCP037225"/>
</dbReference>
<comment type="caution">
    <text evidence="1">The sequence shown here is derived from an EMBL/GenBank/DDBJ whole genome shotgun (WGS) entry which is preliminary data.</text>
</comment>
<sequence length="62" mass="7110">MQTTAEFYCAYCGEENTTFVDLSAGSYQSYVEDCQVCCRPNILYIQVDEETLDIDIQTEYEG</sequence>
<dbReference type="InterPro" id="IPR025990">
    <property type="entry name" value="zinc_ribbon_bacterial"/>
</dbReference>
<reference evidence="1" key="1">
    <citation type="journal article" date="2020" name="mSystems">
        <title>Genome- and Community-Level Interaction Insights into Carbon Utilization and Element Cycling Functions of Hydrothermarchaeota in Hydrothermal Sediment.</title>
        <authorList>
            <person name="Zhou Z."/>
            <person name="Liu Y."/>
            <person name="Xu W."/>
            <person name="Pan J."/>
            <person name="Luo Z.H."/>
            <person name="Li M."/>
        </authorList>
    </citation>
    <scope>NUCLEOTIDE SEQUENCE [LARGE SCALE GENOMIC DNA]</scope>
    <source>
        <strain evidence="1">SpSt-418</strain>
    </source>
</reference>
<organism evidence="1">
    <name type="scientific">Oscillatoriales cyanobacterium SpSt-418</name>
    <dbReference type="NCBI Taxonomy" id="2282169"/>
    <lineage>
        <taxon>Bacteria</taxon>
        <taxon>Bacillati</taxon>
        <taxon>Cyanobacteriota</taxon>
        <taxon>Cyanophyceae</taxon>
        <taxon>Oscillatoriophycideae</taxon>
        <taxon>Oscillatoriales</taxon>
    </lineage>
</organism>
<dbReference type="PIRSF" id="PIRSF037225">
    <property type="entry name" value="UCP037225"/>
    <property type="match status" value="1"/>
</dbReference>
<proteinExistence type="predicted"/>